<sequence length="434" mass="47105">MGRVRETVGALQELRFDTKRSVPGVDDASSAAEAPVVALRVVTGTAELFGAELYAGFEYKLRPGRSYGIFTWFGCEVELDDSFCTGVYVSEETPMAEAANVHRNLEDERNKGSRGPRVAVVGPPASGKTSLCNILAGYAVRSGRKPTMVSLDLAKNDLMVPGAIAASVLQGPIDLYGEQGELAMSARQPLAYFVGADKVSSNPTRFREQVDALADALEARLSAQPVEQQSGMVIDTYAWSSGSPTTQKCLVHALEKLGVDVVLVMGHDRLLSEMRKGLPKMRVVKLTRSGGVSESDQLSVKRQANERMRSYFYGPLHHLSPVRKTLKLGEDVTIFLLKQNVIADSSIMPIGMDNDLDANQTPQMTTVDKTLEFCVLAVVHASSPEEAFRAPVAGFVHVLEVDVASNSFSADFACPVDLPSTYLLHGSIKWFEQD</sequence>
<dbReference type="GO" id="GO:0051731">
    <property type="term" value="F:polynucleotide 5'-hydroxyl-kinase activity"/>
    <property type="evidence" value="ECO:0007669"/>
    <property type="project" value="InterPro"/>
</dbReference>
<dbReference type="Pfam" id="PF16573">
    <property type="entry name" value="CLP1_N"/>
    <property type="match status" value="1"/>
</dbReference>
<keyword evidence="1" id="KW-0547">Nucleotide-binding</keyword>
<dbReference type="InterPro" id="IPR032324">
    <property type="entry name" value="Clp1_N"/>
</dbReference>
<dbReference type="InterPro" id="IPR027417">
    <property type="entry name" value="P-loop_NTPase"/>
</dbReference>
<dbReference type="InterPro" id="IPR032319">
    <property type="entry name" value="CLP1_P"/>
</dbReference>
<dbReference type="GO" id="GO:0006388">
    <property type="term" value="P:tRNA splicing, via endonucleolytic cleavage and ligation"/>
    <property type="evidence" value="ECO:0007669"/>
    <property type="project" value="TreeGrafter"/>
</dbReference>
<comment type="caution">
    <text evidence="6">The sequence shown here is derived from an EMBL/GenBank/DDBJ whole genome shotgun (WGS) entry which is preliminary data.</text>
</comment>
<dbReference type="PANTHER" id="PTHR12755">
    <property type="entry name" value="CLEAVAGE/POLYADENYLATION FACTOR IA SUBUNIT CLP1P"/>
    <property type="match status" value="1"/>
</dbReference>
<dbReference type="Pfam" id="PF16575">
    <property type="entry name" value="CLP1_P"/>
    <property type="match status" value="1"/>
</dbReference>
<dbReference type="Proteomes" id="UP000241890">
    <property type="component" value="Unassembled WGS sequence"/>
</dbReference>
<protein>
    <submittedName>
        <fullName evidence="6">Protein CLP1-like</fullName>
    </submittedName>
</protein>
<dbReference type="InterPro" id="IPR045116">
    <property type="entry name" value="Clp1/Grc3"/>
</dbReference>
<feature type="domain" description="Clp1 N-terminal" evidence="4">
    <location>
        <begin position="37"/>
        <end position="111"/>
    </location>
</feature>
<evidence type="ECO:0000313" key="6">
    <source>
        <dbReference type="EMBL" id="GBG26725.1"/>
    </source>
</evidence>
<evidence type="ECO:0000259" key="5">
    <source>
        <dbReference type="Pfam" id="PF16575"/>
    </source>
</evidence>
<dbReference type="GO" id="GO:0031124">
    <property type="term" value="P:mRNA 3'-end processing"/>
    <property type="evidence" value="ECO:0007669"/>
    <property type="project" value="InterPro"/>
</dbReference>
<dbReference type="InterPro" id="IPR038238">
    <property type="entry name" value="Clp1_C_sf"/>
</dbReference>
<dbReference type="OrthoDB" id="258143at2759"/>
<proteinExistence type="predicted"/>
<dbReference type="AlphaFoldDB" id="A0A2R5G850"/>
<dbReference type="Pfam" id="PF06807">
    <property type="entry name" value="Clp1"/>
    <property type="match status" value="1"/>
</dbReference>
<dbReference type="InParanoid" id="A0A2R5G850"/>
<reference evidence="6 7" key="1">
    <citation type="submission" date="2017-12" db="EMBL/GenBank/DDBJ databases">
        <title>Sequencing, de novo assembly and annotation of complete genome of a new Thraustochytrid species, strain FCC1311.</title>
        <authorList>
            <person name="Sedici K."/>
            <person name="Godart F."/>
            <person name="Aiese Cigliano R."/>
            <person name="Sanseverino W."/>
            <person name="Barakat M."/>
            <person name="Ortet P."/>
            <person name="Marechal E."/>
            <person name="Cagnac O."/>
            <person name="Amato A."/>
        </authorList>
    </citation>
    <scope>NUCLEOTIDE SEQUENCE [LARGE SCALE GENOMIC DNA]</scope>
</reference>
<evidence type="ECO:0000313" key="7">
    <source>
        <dbReference type="Proteomes" id="UP000241890"/>
    </source>
</evidence>
<dbReference type="Gene3D" id="2.40.30.330">
    <property type="entry name" value="Pre-mRNA cleavage complex subunit Clp1, C-terminal domain"/>
    <property type="match status" value="1"/>
</dbReference>
<gene>
    <name evidence="6" type="ORF">FCC1311_029462</name>
</gene>
<dbReference type="EMBL" id="BEYU01000022">
    <property type="protein sequence ID" value="GBG26725.1"/>
    <property type="molecule type" value="Genomic_DNA"/>
</dbReference>
<feature type="domain" description="Clp1 P-loop" evidence="5">
    <location>
        <begin position="122"/>
        <end position="314"/>
    </location>
</feature>
<dbReference type="Gene3D" id="2.60.120.1030">
    <property type="entry name" value="Clp1, DNA binding domain"/>
    <property type="match status" value="1"/>
</dbReference>
<dbReference type="InterPro" id="IPR038239">
    <property type="entry name" value="Clp1_N_sf"/>
</dbReference>
<dbReference type="PANTHER" id="PTHR12755:SF6">
    <property type="entry name" value="POLYRIBONUCLEOTIDE 5'-HYDROXYL-KINASE CLP1"/>
    <property type="match status" value="1"/>
</dbReference>
<feature type="domain" description="Clp1 C-terminal" evidence="3">
    <location>
        <begin position="319"/>
        <end position="432"/>
    </location>
</feature>
<evidence type="ECO:0000256" key="1">
    <source>
        <dbReference type="ARBA" id="ARBA00022741"/>
    </source>
</evidence>
<name>A0A2R5G850_9STRA</name>
<dbReference type="GO" id="GO:0005524">
    <property type="term" value="F:ATP binding"/>
    <property type="evidence" value="ECO:0007669"/>
    <property type="project" value="UniProtKB-KW"/>
</dbReference>
<evidence type="ECO:0000259" key="4">
    <source>
        <dbReference type="Pfam" id="PF16573"/>
    </source>
</evidence>
<keyword evidence="2" id="KW-0067">ATP-binding</keyword>
<organism evidence="6 7">
    <name type="scientific">Hondaea fermentalgiana</name>
    <dbReference type="NCBI Taxonomy" id="2315210"/>
    <lineage>
        <taxon>Eukaryota</taxon>
        <taxon>Sar</taxon>
        <taxon>Stramenopiles</taxon>
        <taxon>Bigyra</taxon>
        <taxon>Labyrinthulomycetes</taxon>
        <taxon>Thraustochytrida</taxon>
        <taxon>Thraustochytriidae</taxon>
        <taxon>Hondaea</taxon>
    </lineage>
</organism>
<dbReference type="Gene3D" id="3.40.50.300">
    <property type="entry name" value="P-loop containing nucleotide triphosphate hydrolases"/>
    <property type="match status" value="1"/>
</dbReference>
<evidence type="ECO:0000256" key="2">
    <source>
        <dbReference type="ARBA" id="ARBA00022840"/>
    </source>
</evidence>
<dbReference type="SUPFAM" id="SSF52540">
    <property type="entry name" value="P-loop containing nucleoside triphosphate hydrolases"/>
    <property type="match status" value="2"/>
</dbReference>
<dbReference type="GO" id="GO:0005634">
    <property type="term" value="C:nucleus"/>
    <property type="evidence" value="ECO:0007669"/>
    <property type="project" value="TreeGrafter"/>
</dbReference>
<keyword evidence="7" id="KW-1185">Reference proteome</keyword>
<dbReference type="InterPro" id="IPR010655">
    <property type="entry name" value="Clp1_C"/>
</dbReference>
<evidence type="ECO:0000259" key="3">
    <source>
        <dbReference type="Pfam" id="PF06807"/>
    </source>
</evidence>
<accession>A0A2R5G850</accession>